<comment type="caution">
    <text evidence="1">The sequence shown here is derived from an EMBL/GenBank/DDBJ whole genome shotgun (WGS) entry which is preliminary data.</text>
</comment>
<dbReference type="EMBL" id="NMUH01001516">
    <property type="protein sequence ID" value="MQL93094.1"/>
    <property type="molecule type" value="Genomic_DNA"/>
</dbReference>
<reference evidence="1" key="1">
    <citation type="submission" date="2017-07" db="EMBL/GenBank/DDBJ databases">
        <title>Taro Niue Genome Assembly and Annotation.</title>
        <authorList>
            <person name="Atibalentja N."/>
            <person name="Keating K."/>
            <person name="Fields C.J."/>
        </authorList>
    </citation>
    <scope>NUCLEOTIDE SEQUENCE</scope>
    <source>
        <strain evidence="1">Niue_2</strain>
        <tissue evidence="1">Leaf</tissue>
    </source>
</reference>
<evidence type="ECO:0000313" key="1">
    <source>
        <dbReference type="EMBL" id="MQL93094.1"/>
    </source>
</evidence>
<dbReference type="InterPro" id="IPR008480">
    <property type="entry name" value="DUF761_pln"/>
</dbReference>
<name>A0A843VIF7_COLES</name>
<keyword evidence="2" id="KW-1185">Reference proteome</keyword>
<sequence length="134" mass="14554">MSTMACRQHSIVDLLLGPSRTVSLAPGILSWTISSLWVEISESLSMARSASSASSSGAADAAVDVDSRADAFIANFWRHIQMEQQVSLELQYCREWPPPPVGIPTQTHMACRGGEICFMDHLLTASETDKQATT</sequence>
<accession>A0A843VIF7</accession>
<organism evidence="1 2">
    <name type="scientific">Colocasia esculenta</name>
    <name type="common">Wild taro</name>
    <name type="synonym">Arum esculentum</name>
    <dbReference type="NCBI Taxonomy" id="4460"/>
    <lineage>
        <taxon>Eukaryota</taxon>
        <taxon>Viridiplantae</taxon>
        <taxon>Streptophyta</taxon>
        <taxon>Embryophyta</taxon>
        <taxon>Tracheophyta</taxon>
        <taxon>Spermatophyta</taxon>
        <taxon>Magnoliopsida</taxon>
        <taxon>Liliopsida</taxon>
        <taxon>Araceae</taxon>
        <taxon>Aroideae</taxon>
        <taxon>Colocasieae</taxon>
        <taxon>Colocasia</taxon>
    </lineage>
</organism>
<proteinExistence type="predicted"/>
<dbReference type="Proteomes" id="UP000652761">
    <property type="component" value="Unassembled WGS sequence"/>
</dbReference>
<protein>
    <submittedName>
        <fullName evidence="1">Uncharacterized protein</fullName>
    </submittedName>
</protein>
<dbReference type="OrthoDB" id="1682876at2759"/>
<dbReference type="Pfam" id="PF05553">
    <property type="entry name" value="DUF761"/>
    <property type="match status" value="1"/>
</dbReference>
<dbReference type="AlphaFoldDB" id="A0A843VIF7"/>
<gene>
    <name evidence="1" type="ORF">Taro_025730</name>
</gene>
<evidence type="ECO:0000313" key="2">
    <source>
        <dbReference type="Proteomes" id="UP000652761"/>
    </source>
</evidence>